<dbReference type="RefSeq" id="WP_155481160.1">
    <property type="nucleotide sequence ID" value="NZ_WNKV01000020.1"/>
</dbReference>
<reference evidence="1 2" key="1">
    <citation type="submission" date="2019-11" db="EMBL/GenBank/DDBJ databases">
        <title>Whole-genome sequence of Rhodoplanes serenus DSM 18633, type strain.</title>
        <authorList>
            <person name="Kyndt J.A."/>
            <person name="Meyer T.E."/>
        </authorList>
    </citation>
    <scope>NUCLEOTIDE SEQUENCE [LARGE SCALE GENOMIC DNA]</scope>
    <source>
        <strain evidence="1 2">DSM 18633</strain>
    </source>
</reference>
<evidence type="ECO:0000313" key="1">
    <source>
        <dbReference type="EMBL" id="MTW18779.1"/>
    </source>
</evidence>
<organism evidence="1 2">
    <name type="scientific">Rhodoplanes serenus</name>
    <dbReference type="NCBI Taxonomy" id="200615"/>
    <lineage>
        <taxon>Bacteria</taxon>
        <taxon>Pseudomonadati</taxon>
        <taxon>Pseudomonadota</taxon>
        <taxon>Alphaproteobacteria</taxon>
        <taxon>Hyphomicrobiales</taxon>
        <taxon>Nitrobacteraceae</taxon>
        <taxon>Rhodoplanes</taxon>
    </lineage>
</organism>
<evidence type="ECO:0000313" key="2">
    <source>
        <dbReference type="Proteomes" id="UP000438991"/>
    </source>
</evidence>
<gene>
    <name evidence="1" type="ORF">GJ689_21495</name>
</gene>
<dbReference type="EMBL" id="WNKV01000020">
    <property type="protein sequence ID" value="MTW18779.1"/>
    <property type="molecule type" value="Genomic_DNA"/>
</dbReference>
<sequence>MMALAVTASSAVAGDWGNVAIISSTMGAKAGRLCIGEGLRSTDIGCPAYAPSVTTAGDVSVTGALSASKFMGDGSGLTNISASAISGLARDRIISGTTSAVAVSTSGYLAFTTLGTESVRIVSNGNVGIGTSTPDFRLTVIPAGQSPQPSAVLAYGHQLASTVSVQGAGQAYFMARDTSNSIEGLFGTSNSGSVFLGSATDHSLQLRTGNATRLHIDTTGKIGINTSSPTTTLEVYGMISATNLRLNGQLVAGGTPDRIVSGTAFVKATQDTGGEVSGTFKVTSTGNETCGPSAYNSLRVNPTTNKIEICRP</sequence>
<accession>A0A9X4XS35</accession>
<comment type="caution">
    <text evidence="1">The sequence shown here is derived from an EMBL/GenBank/DDBJ whole genome shotgun (WGS) entry which is preliminary data.</text>
</comment>
<name>A0A9X4XS35_9BRAD</name>
<proteinExistence type="predicted"/>
<dbReference type="AlphaFoldDB" id="A0A9X4XS35"/>
<protein>
    <submittedName>
        <fullName evidence="1">Uncharacterized protein</fullName>
    </submittedName>
</protein>
<dbReference type="Proteomes" id="UP000438991">
    <property type="component" value="Unassembled WGS sequence"/>
</dbReference>